<sequence length="168" mass="18144">MTWNELLIDAVNRSQEACHKVLGGLTADQANERPRPGTNSITWLVWHIARQQDTQIAPLGGTPQVWTAQGWVEKFGLGLPPKSMGYGHTPDDVAKVVVDDTSLLTGYLDAAVAATKAYIASVADDRLDEVVDTRWDPPVTLGVRLVSIIDDAAQHAGQAAYVRGLLGF</sequence>
<dbReference type="Gene3D" id="1.20.120.450">
    <property type="entry name" value="dinb family like domain"/>
    <property type="match status" value="1"/>
</dbReference>
<dbReference type="InterPro" id="IPR007061">
    <property type="entry name" value="MST-like"/>
</dbReference>
<name>A0A1G6GX84_9ACTN</name>
<reference evidence="1 2" key="1">
    <citation type="submission" date="2016-06" db="EMBL/GenBank/DDBJ databases">
        <authorList>
            <person name="Olsen C.W."/>
            <person name="Carey S."/>
            <person name="Hinshaw L."/>
            <person name="Karasin A.I."/>
        </authorList>
    </citation>
    <scope>NUCLEOTIDE SEQUENCE [LARGE SCALE GENOMIC DNA]</scope>
    <source>
        <strain evidence="1 2">LZ-22</strain>
    </source>
</reference>
<evidence type="ECO:0000313" key="1">
    <source>
        <dbReference type="EMBL" id="SDB86561.1"/>
    </source>
</evidence>
<dbReference type="OrthoDB" id="2363925at2"/>
<dbReference type="SUPFAM" id="SSF109854">
    <property type="entry name" value="DinB/YfiT-like putative metalloenzymes"/>
    <property type="match status" value="1"/>
</dbReference>
<dbReference type="EMBL" id="FMYF01000005">
    <property type="protein sequence ID" value="SDB86561.1"/>
    <property type="molecule type" value="Genomic_DNA"/>
</dbReference>
<evidence type="ECO:0008006" key="3">
    <source>
        <dbReference type="Google" id="ProtNLM"/>
    </source>
</evidence>
<evidence type="ECO:0000313" key="2">
    <source>
        <dbReference type="Proteomes" id="UP000199086"/>
    </source>
</evidence>
<gene>
    <name evidence="1" type="ORF">GA0111570_105228</name>
</gene>
<dbReference type="RefSeq" id="WP_092609911.1">
    <property type="nucleotide sequence ID" value="NZ_FMYF01000005.1"/>
</dbReference>
<dbReference type="Proteomes" id="UP000199086">
    <property type="component" value="Unassembled WGS sequence"/>
</dbReference>
<proteinExistence type="predicted"/>
<organism evidence="1 2">
    <name type="scientific">Raineyella antarctica</name>
    <dbReference type="NCBI Taxonomy" id="1577474"/>
    <lineage>
        <taxon>Bacteria</taxon>
        <taxon>Bacillati</taxon>
        <taxon>Actinomycetota</taxon>
        <taxon>Actinomycetes</taxon>
        <taxon>Propionibacteriales</taxon>
        <taxon>Propionibacteriaceae</taxon>
        <taxon>Raineyella</taxon>
    </lineage>
</organism>
<keyword evidence="2" id="KW-1185">Reference proteome</keyword>
<dbReference type="InterPro" id="IPR034660">
    <property type="entry name" value="DinB/YfiT-like"/>
</dbReference>
<accession>A0A1G6GX84</accession>
<dbReference type="STRING" id="1577474.GA0111570_105228"/>
<protein>
    <recommendedName>
        <fullName evidence="3">DinB superfamily protein</fullName>
    </recommendedName>
</protein>
<dbReference type="NCBIfam" id="NF047843">
    <property type="entry name" value="MST_Rv0443"/>
    <property type="match status" value="1"/>
</dbReference>
<dbReference type="AlphaFoldDB" id="A0A1G6GX84"/>
<dbReference type="Pfam" id="PF04978">
    <property type="entry name" value="MST"/>
    <property type="match status" value="1"/>
</dbReference>